<keyword evidence="8" id="KW-0520">NAD</keyword>
<evidence type="ECO:0000256" key="12">
    <source>
        <dbReference type="RuleBase" id="RU003862"/>
    </source>
</evidence>
<dbReference type="EC" id="1.5.1.54" evidence="12"/>
<comment type="similarity">
    <text evidence="3 12">Belongs to the methylenetetrahydrofolate reductase family.</text>
</comment>
<dbReference type="GO" id="GO:0005829">
    <property type="term" value="C:cytosol"/>
    <property type="evidence" value="ECO:0007669"/>
    <property type="project" value="InterPro"/>
</dbReference>
<evidence type="ECO:0000256" key="2">
    <source>
        <dbReference type="ARBA" id="ARBA00004777"/>
    </source>
</evidence>
<keyword evidence="5 12" id="KW-0285">Flavoprotein</keyword>
<dbReference type="PANTHER" id="PTHR45754">
    <property type="entry name" value="METHYLENETETRAHYDROFOLATE REDUCTASE"/>
    <property type="match status" value="1"/>
</dbReference>
<dbReference type="InterPro" id="IPR029041">
    <property type="entry name" value="FAD-linked_oxidoreductase-like"/>
</dbReference>
<evidence type="ECO:0000256" key="4">
    <source>
        <dbReference type="ARBA" id="ARBA00022605"/>
    </source>
</evidence>
<dbReference type="PANTHER" id="PTHR45754:SF3">
    <property type="entry name" value="METHYLENETETRAHYDROFOLATE REDUCTASE (NADPH)"/>
    <property type="match status" value="1"/>
</dbReference>
<gene>
    <name evidence="13" type="primary">metF</name>
    <name evidence="13" type="ORF">H9968_12945</name>
</gene>
<dbReference type="EMBL" id="DXBR01000117">
    <property type="protein sequence ID" value="HIZ40799.1"/>
    <property type="molecule type" value="Genomic_DNA"/>
</dbReference>
<comment type="catalytic activity">
    <reaction evidence="11">
        <text>(6S)-5-methyl-5,6,7,8-tetrahydrofolate + NAD(+) = (6R)-5,10-methylene-5,6,7,8-tetrahydrofolate + NADH + H(+)</text>
        <dbReference type="Rhea" id="RHEA:19821"/>
        <dbReference type="ChEBI" id="CHEBI:15378"/>
        <dbReference type="ChEBI" id="CHEBI:15636"/>
        <dbReference type="ChEBI" id="CHEBI:18608"/>
        <dbReference type="ChEBI" id="CHEBI:57540"/>
        <dbReference type="ChEBI" id="CHEBI:57945"/>
        <dbReference type="EC" id="1.5.1.54"/>
    </reaction>
    <physiologicalReaction direction="right-to-left" evidence="11">
        <dbReference type="Rhea" id="RHEA:19823"/>
    </physiologicalReaction>
</comment>
<sequence>MKLSSIFKSDSRISFEVFPPKKWEGFPNLYETLNALKELNPSFISCTYGAGGSNSKKTAEIVSYIQNKLGIEGIAHLTCAALTEDSFLSTIRTFQQMGIHNVLALRGDKPADMTEDSFRSRTYKHPSDLIPALKDAGFTVAAACYPEKHFEAATMEEDLHDLKYKVEQGVDFLISQLFFDNDIFYRFLEMCRKMEIYVPVEAGIMPITSAKMIGTTINLSGASIPKAMADLLARFQDSPEDMRKAGIDYAARQIQDLQAHGVDSVHIYTMNHADTARDICRIL</sequence>
<dbReference type="CDD" id="cd00537">
    <property type="entry name" value="MTHFR"/>
    <property type="match status" value="1"/>
</dbReference>
<accession>A0A9D2EN85</accession>
<comment type="caution">
    <text evidence="13">The sequence shown here is derived from an EMBL/GenBank/DDBJ whole genome shotgun (WGS) entry which is preliminary data.</text>
</comment>
<evidence type="ECO:0000256" key="1">
    <source>
        <dbReference type="ARBA" id="ARBA00001974"/>
    </source>
</evidence>
<protein>
    <recommendedName>
        <fullName evidence="12">Methylenetetrahydrofolate reductase</fullName>
        <ecNumber evidence="12">1.5.1.54</ecNumber>
    </recommendedName>
</protein>
<dbReference type="GO" id="GO:0071949">
    <property type="term" value="F:FAD binding"/>
    <property type="evidence" value="ECO:0007669"/>
    <property type="project" value="TreeGrafter"/>
</dbReference>
<comment type="pathway">
    <text evidence="10">Amino-acid biosynthesis; L-methionine biosynthesis via de novo pathway.</text>
</comment>
<evidence type="ECO:0000313" key="13">
    <source>
        <dbReference type="EMBL" id="HIZ40799.1"/>
    </source>
</evidence>
<proteinExistence type="inferred from homology"/>
<keyword evidence="7 12" id="KW-0560">Oxidoreductase</keyword>
<reference evidence="13" key="2">
    <citation type="submission" date="2021-04" db="EMBL/GenBank/DDBJ databases">
        <authorList>
            <person name="Gilroy R."/>
        </authorList>
    </citation>
    <scope>NUCLEOTIDE SEQUENCE</scope>
    <source>
        <strain evidence="13">CHK179-28034</strain>
    </source>
</reference>
<reference evidence="13" key="1">
    <citation type="journal article" date="2021" name="PeerJ">
        <title>Extensive microbial diversity within the chicken gut microbiome revealed by metagenomics and culture.</title>
        <authorList>
            <person name="Gilroy R."/>
            <person name="Ravi A."/>
            <person name="Getino M."/>
            <person name="Pursley I."/>
            <person name="Horton D.L."/>
            <person name="Alikhan N.F."/>
            <person name="Baker D."/>
            <person name="Gharbi K."/>
            <person name="Hall N."/>
            <person name="Watson M."/>
            <person name="Adriaenssens E.M."/>
            <person name="Foster-Nyarko E."/>
            <person name="Jarju S."/>
            <person name="Secka A."/>
            <person name="Antonio M."/>
            <person name="Oren A."/>
            <person name="Chaudhuri R.R."/>
            <person name="La Ragione R."/>
            <person name="Hildebrand F."/>
            <person name="Pallen M.J."/>
        </authorList>
    </citation>
    <scope>NUCLEOTIDE SEQUENCE</scope>
    <source>
        <strain evidence="13">CHK179-28034</strain>
    </source>
</reference>
<dbReference type="Pfam" id="PF02219">
    <property type="entry name" value="MTHFR"/>
    <property type="match status" value="1"/>
</dbReference>
<comment type="pathway">
    <text evidence="2 12">One-carbon metabolism; tetrahydrofolate interconversion.</text>
</comment>
<evidence type="ECO:0000256" key="3">
    <source>
        <dbReference type="ARBA" id="ARBA00006743"/>
    </source>
</evidence>
<dbReference type="GO" id="GO:0035999">
    <property type="term" value="P:tetrahydrofolate interconversion"/>
    <property type="evidence" value="ECO:0007669"/>
    <property type="project" value="TreeGrafter"/>
</dbReference>
<evidence type="ECO:0000256" key="7">
    <source>
        <dbReference type="ARBA" id="ARBA00023002"/>
    </source>
</evidence>
<dbReference type="SUPFAM" id="SSF51730">
    <property type="entry name" value="FAD-linked oxidoreductase"/>
    <property type="match status" value="1"/>
</dbReference>
<evidence type="ECO:0000256" key="9">
    <source>
        <dbReference type="ARBA" id="ARBA00023167"/>
    </source>
</evidence>
<dbReference type="InterPro" id="IPR003171">
    <property type="entry name" value="Mehydrof_redctse-like"/>
</dbReference>
<comment type="cofactor">
    <cofactor evidence="1 12">
        <name>FAD</name>
        <dbReference type="ChEBI" id="CHEBI:57692"/>
    </cofactor>
</comment>
<dbReference type="Gene3D" id="3.20.20.220">
    <property type="match status" value="1"/>
</dbReference>
<dbReference type="Proteomes" id="UP000824049">
    <property type="component" value="Unassembled WGS sequence"/>
</dbReference>
<dbReference type="GO" id="GO:0106312">
    <property type="term" value="F:methylenetetrahydrofolate reductase (NADH) activity"/>
    <property type="evidence" value="ECO:0007669"/>
    <property type="project" value="UniProtKB-EC"/>
</dbReference>
<dbReference type="InterPro" id="IPR004620">
    <property type="entry name" value="MTHF_reductase_bac"/>
</dbReference>
<keyword evidence="9" id="KW-0486">Methionine biosynthesis</keyword>
<evidence type="ECO:0000256" key="5">
    <source>
        <dbReference type="ARBA" id="ARBA00022630"/>
    </source>
</evidence>
<dbReference type="GO" id="GO:0009086">
    <property type="term" value="P:methionine biosynthetic process"/>
    <property type="evidence" value="ECO:0007669"/>
    <property type="project" value="UniProtKB-KW"/>
</dbReference>
<evidence type="ECO:0000256" key="8">
    <source>
        <dbReference type="ARBA" id="ARBA00023027"/>
    </source>
</evidence>
<organism evidence="13 14">
    <name type="scientific">Candidatus Anaerobutyricum stercoris</name>
    <dbReference type="NCBI Taxonomy" id="2838457"/>
    <lineage>
        <taxon>Bacteria</taxon>
        <taxon>Bacillati</taxon>
        <taxon>Bacillota</taxon>
        <taxon>Clostridia</taxon>
        <taxon>Lachnospirales</taxon>
        <taxon>Lachnospiraceae</taxon>
        <taxon>Anaerobutyricum</taxon>
    </lineage>
</organism>
<dbReference type="AlphaFoldDB" id="A0A9D2EN85"/>
<name>A0A9D2EN85_9FIRM</name>
<evidence type="ECO:0000256" key="10">
    <source>
        <dbReference type="ARBA" id="ARBA00034478"/>
    </source>
</evidence>
<evidence type="ECO:0000313" key="14">
    <source>
        <dbReference type="Proteomes" id="UP000824049"/>
    </source>
</evidence>
<evidence type="ECO:0000256" key="11">
    <source>
        <dbReference type="ARBA" id="ARBA00048628"/>
    </source>
</evidence>
<evidence type="ECO:0000256" key="6">
    <source>
        <dbReference type="ARBA" id="ARBA00022827"/>
    </source>
</evidence>
<keyword evidence="4" id="KW-0028">Amino-acid biosynthesis</keyword>
<dbReference type="NCBIfam" id="TIGR00676">
    <property type="entry name" value="fadh2"/>
    <property type="match status" value="1"/>
</dbReference>
<keyword evidence="6 12" id="KW-0274">FAD</keyword>